<feature type="region of interest" description="Disordered" evidence="1">
    <location>
        <begin position="133"/>
        <end position="155"/>
    </location>
</feature>
<dbReference type="Proteomes" id="UP000467840">
    <property type="component" value="Chromosome 15"/>
</dbReference>
<proteinExistence type="predicted"/>
<evidence type="ECO:0000313" key="3">
    <source>
        <dbReference type="Proteomes" id="UP000467840"/>
    </source>
</evidence>
<evidence type="ECO:0000256" key="1">
    <source>
        <dbReference type="SAM" id="MobiDB-lite"/>
    </source>
</evidence>
<comment type="caution">
    <text evidence="2">The sequence shown here is derived from an EMBL/GenBank/DDBJ whole genome shotgun (WGS) entry which is preliminary data.</text>
</comment>
<organism evidence="2 3">
    <name type="scientific">Hevea brasiliensis</name>
    <name type="common">Para rubber tree</name>
    <name type="synonym">Siphonia brasiliensis</name>
    <dbReference type="NCBI Taxonomy" id="3981"/>
    <lineage>
        <taxon>Eukaryota</taxon>
        <taxon>Viridiplantae</taxon>
        <taxon>Streptophyta</taxon>
        <taxon>Embryophyta</taxon>
        <taxon>Tracheophyta</taxon>
        <taxon>Spermatophyta</taxon>
        <taxon>Magnoliopsida</taxon>
        <taxon>eudicotyledons</taxon>
        <taxon>Gunneridae</taxon>
        <taxon>Pentapetalae</taxon>
        <taxon>rosids</taxon>
        <taxon>fabids</taxon>
        <taxon>Malpighiales</taxon>
        <taxon>Euphorbiaceae</taxon>
        <taxon>Crotonoideae</taxon>
        <taxon>Micrandreae</taxon>
        <taxon>Hevea</taxon>
    </lineage>
</organism>
<evidence type="ECO:0000313" key="2">
    <source>
        <dbReference type="EMBL" id="KAF2316840.1"/>
    </source>
</evidence>
<reference evidence="2 3" key="1">
    <citation type="journal article" date="2020" name="Mol. Plant">
        <title>The Chromosome-Based Rubber Tree Genome Provides New Insights into Spurge Genome Evolution and Rubber Biosynthesis.</title>
        <authorList>
            <person name="Liu J."/>
            <person name="Shi C."/>
            <person name="Shi C.C."/>
            <person name="Li W."/>
            <person name="Zhang Q.J."/>
            <person name="Zhang Y."/>
            <person name="Li K."/>
            <person name="Lu H.F."/>
            <person name="Shi C."/>
            <person name="Zhu S.T."/>
            <person name="Xiao Z.Y."/>
            <person name="Nan H."/>
            <person name="Yue Y."/>
            <person name="Zhu X.G."/>
            <person name="Wu Y."/>
            <person name="Hong X.N."/>
            <person name="Fan G.Y."/>
            <person name="Tong Y."/>
            <person name="Zhang D."/>
            <person name="Mao C.L."/>
            <person name="Liu Y.L."/>
            <person name="Hao S.J."/>
            <person name="Liu W.Q."/>
            <person name="Lv M.Q."/>
            <person name="Zhang H.B."/>
            <person name="Liu Y."/>
            <person name="Hu-Tang G.R."/>
            <person name="Wang J.P."/>
            <person name="Wang J.H."/>
            <person name="Sun Y.H."/>
            <person name="Ni S.B."/>
            <person name="Chen W.B."/>
            <person name="Zhang X.C."/>
            <person name="Jiao Y.N."/>
            <person name="Eichler E.E."/>
            <person name="Li G.H."/>
            <person name="Liu X."/>
            <person name="Gao L.Z."/>
        </authorList>
    </citation>
    <scope>NUCLEOTIDE SEQUENCE [LARGE SCALE GENOMIC DNA]</scope>
    <source>
        <strain evidence="3">cv. GT1</strain>
        <tissue evidence="2">Leaf</tissue>
    </source>
</reference>
<name>A0A6A6MTE6_HEVBR</name>
<keyword evidence="3" id="KW-1185">Reference proteome</keyword>
<dbReference type="EMBL" id="JAAGAX010000005">
    <property type="protein sequence ID" value="KAF2316840.1"/>
    <property type="molecule type" value="Genomic_DNA"/>
</dbReference>
<accession>A0A6A6MTE6</accession>
<gene>
    <name evidence="2" type="ORF">GH714_042181</name>
</gene>
<sequence>MVSFVKSKNELGTNSNKIEDKRAARASGDAADSPSEEKARVSGVERYSKSTESEPIARVLENDGFAEELKAMARVCGESGLDKEMVTESDQGLGDDTYIEAPRVKDSANERLFMHQPLAQSTIQLKSILKKQTGDEAGKAAGDNGPNMVVEGQHV</sequence>
<feature type="region of interest" description="Disordered" evidence="1">
    <location>
        <begin position="1"/>
        <end position="55"/>
    </location>
</feature>
<protein>
    <submittedName>
        <fullName evidence="2">Uncharacterized protein</fullName>
    </submittedName>
</protein>
<dbReference type="AlphaFoldDB" id="A0A6A6MTE6"/>
<feature type="region of interest" description="Disordered" evidence="1">
    <location>
        <begin position="77"/>
        <end position="99"/>
    </location>
</feature>